<evidence type="ECO:0000313" key="2">
    <source>
        <dbReference type="WBParaSite" id="maker-uti_cns_0001128-snap-gene-0.6-mRNA-1"/>
    </source>
</evidence>
<dbReference type="AlphaFoldDB" id="A0A1I8G9N8"/>
<organism evidence="1 2">
    <name type="scientific">Macrostomum lignano</name>
    <dbReference type="NCBI Taxonomy" id="282301"/>
    <lineage>
        <taxon>Eukaryota</taxon>
        <taxon>Metazoa</taxon>
        <taxon>Spiralia</taxon>
        <taxon>Lophotrochozoa</taxon>
        <taxon>Platyhelminthes</taxon>
        <taxon>Rhabditophora</taxon>
        <taxon>Macrostomorpha</taxon>
        <taxon>Macrostomida</taxon>
        <taxon>Macrostomidae</taxon>
        <taxon>Macrostomum</taxon>
    </lineage>
</organism>
<proteinExistence type="predicted"/>
<accession>A0A1I8G9N8</accession>
<keyword evidence="1" id="KW-1185">Reference proteome</keyword>
<dbReference type="WBParaSite" id="maker-uti_cns_0001128-snap-gene-0.6-mRNA-1">
    <property type="protein sequence ID" value="maker-uti_cns_0001128-snap-gene-0.6-mRNA-1"/>
    <property type="gene ID" value="maker-uti_cns_0001128-snap-gene-0.6"/>
</dbReference>
<protein>
    <submittedName>
        <fullName evidence="2">CUB domain-containing protein</fullName>
    </submittedName>
</protein>
<sequence>MAKRHICGVGVEDDAIALTGYSNLLRLLTLDSLVTDQIETTTKNSAAYSTTTSTGSCESLLDVYFTTYYVFPIRKGCALPLFNQKDSQLEVRFDASSSNYRRHANYSVVGATLAYEG</sequence>
<evidence type="ECO:0000313" key="1">
    <source>
        <dbReference type="Proteomes" id="UP000095280"/>
    </source>
</evidence>
<dbReference type="Proteomes" id="UP000095280">
    <property type="component" value="Unplaced"/>
</dbReference>
<reference evidence="2" key="1">
    <citation type="submission" date="2016-11" db="UniProtKB">
        <authorList>
            <consortium name="WormBaseParasite"/>
        </authorList>
    </citation>
    <scope>IDENTIFICATION</scope>
</reference>
<name>A0A1I8G9N8_9PLAT</name>